<dbReference type="EMBL" id="BAABFT010000012">
    <property type="protein sequence ID" value="GAA4332339.1"/>
    <property type="molecule type" value="Genomic_DNA"/>
</dbReference>
<dbReference type="InterPro" id="IPR007372">
    <property type="entry name" value="Lipid/polyisoprenoid-bd_YceI"/>
</dbReference>
<reference evidence="4" key="1">
    <citation type="journal article" date="2019" name="Int. J. Syst. Evol. Microbiol.">
        <title>The Global Catalogue of Microorganisms (GCM) 10K type strain sequencing project: providing services to taxonomists for standard genome sequencing and annotation.</title>
        <authorList>
            <consortium name="The Broad Institute Genomics Platform"/>
            <consortium name="The Broad Institute Genome Sequencing Center for Infectious Disease"/>
            <person name="Wu L."/>
            <person name="Ma J."/>
        </authorList>
    </citation>
    <scope>NUCLEOTIDE SEQUENCE [LARGE SCALE GENOMIC DNA]</scope>
    <source>
        <strain evidence="4">JCM 17705</strain>
    </source>
</reference>
<name>A0ABP8H0B3_9SPHI</name>
<dbReference type="Gene3D" id="2.40.128.110">
    <property type="entry name" value="Lipid/polyisoprenoid-binding, YceI-like"/>
    <property type="match status" value="1"/>
</dbReference>
<protein>
    <submittedName>
        <fullName evidence="3">YceI family protein</fullName>
    </submittedName>
</protein>
<feature type="chain" id="PRO_5047162164" evidence="1">
    <location>
        <begin position="20"/>
        <end position="177"/>
    </location>
</feature>
<feature type="signal peptide" evidence="1">
    <location>
        <begin position="1"/>
        <end position="19"/>
    </location>
</feature>
<dbReference type="RefSeq" id="WP_345212806.1">
    <property type="nucleotide sequence ID" value="NZ_BAABFT010000012.1"/>
</dbReference>
<evidence type="ECO:0000313" key="4">
    <source>
        <dbReference type="Proteomes" id="UP001500582"/>
    </source>
</evidence>
<organism evidence="3 4">
    <name type="scientific">Mucilaginibacter gynuensis</name>
    <dbReference type="NCBI Taxonomy" id="1302236"/>
    <lineage>
        <taxon>Bacteria</taxon>
        <taxon>Pseudomonadati</taxon>
        <taxon>Bacteroidota</taxon>
        <taxon>Sphingobacteriia</taxon>
        <taxon>Sphingobacteriales</taxon>
        <taxon>Sphingobacteriaceae</taxon>
        <taxon>Mucilaginibacter</taxon>
    </lineage>
</organism>
<keyword evidence="4" id="KW-1185">Reference proteome</keyword>
<dbReference type="Pfam" id="PF04264">
    <property type="entry name" value="YceI"/>
    <property type="match status" value="1"/>
</dbReference>
<evidence type="ECO:0000259" key="2">
    <source>
        <dbReference type="SMART" id="SM00867"/>
    </source>
</evidence>
<feature type="domain" description="Lipid/polyisoprenoid-binding YceI-like" evidence="2">
    <location>
        <begin position="17"/>
        <end position="176"/>
    </location>
</feature>
<dbReference type="PANTHER" id="PTHR34406:SF1">
    <property type="entry name" value="PROTEIN YCEI"/>
    <property type="match status" value="1"/>
</dbReference>
<evidence type="ECO:0000313" key="3">
    <source>
        <dbReference type="EMBL" id="GAA4332339.1"/>
    </source>
</evidence>
<dbReference type="SUPFAM" id="SSF101874">
    <property type="entry name" value="YceI-like"/>
    <property type="match status" value="1"/>
</dbReference>
<dbReference type="PANTHER" id="PTHR34406">
    <property type="entry name" value="PROTEIN YCEI"/>
    <property type="match status" value="1"/>
</dbReference>
<proteinExistence type="predicted"/>
<accession>A0ABP8H0B3</accession>
<evidence type="ECO:0000256" key="1">
    <source>
        <dbReference type="SAM" id="SignalP"/>
    </source>
</evidence>
<keyword evidence="1" id="KW-0732">Signal</keyword>
<dbReference type="Proteomes" id="UP001500582">
    <property type="component" value="Unassembled WGS sequence"/>
</dbReference>
<dbReference type="InterPro" id="IPR036761">
    <property type="entry name" value="TTHA0802/YceI-like_sf"/>
</dbReference>
<sequence length="177" mass="19651">MKKFGFLLVCAFIMSSAYAQTKTTITRQVVRYEVKNMGITTEGKFSDLQADIKFTPAQLATSSIEASIDANSINTENTKRDEHLRSEKFFDVAHYAAITLKSVSFQQKSGNNFKSKFNLTIKGKTKAVDVTFTYTETGNTASFKGSFKINRNDFNVGGSSMVLSDEVTVFIEADITK</sequence>
<dbReference type="SMART" id="SM00867">
    <property type="entry name" value="YceI"/>
    <property type="match status" value="1"/>
</dbReference>
<comment type="caution">
    <text evidence="3">The sequence shown here is derived from an EMBL/GenBank/DDBJ whole genome shotgun (WGS) entry which is preliminary data.</text>
</comment>
<gene>
    <name evidence="3" type="ORF">GCM10023149_38570</name>
</gene>